<name>A0A9J7IYE5_SPOLT</name>
<keyword evidence="1" id="KW-1185">Reference proteome</keyword>
<evidence type="ECO:0000313" key="1">
    <source>
        <dbReference type="Proteomes" id="UP000301870"/>
    </source>
</evidence>
<accession>A0A9J7IYE5</accession>
<dbReference type="GeneID" id="111361740"/>
<dbReference type="RefSeq" id="XP_022833901.1">
    <property type="nucleotide sequence ID" value="XM_022978133.1"/>
</dbReference>
<dbReference type="Proteomes" id="UP000301870">
    <property type="component" value="Unplaced"/>
</dbReference>
<sequence>MDDPRYDPRMLAKYGFDPEQDRRHRQLLIKELTKVRQDAREKTEFDDLPLKELRDNYHSLYAEACKDMEKIRDPTYLELLQYIKGHLHPDEFKSIRIEVYAACNKISMQQATLDKIAHLVVLHEPSS</sequence>
<dbReference type="OrthoDB" id="7058214at2759"/>
<organism evidence="1 2">
    <name type="scientific">Spodoptera litura</name>
    <name type="common">Asian cotton leafworm</name>
    <dbReference type="NCBI Taxonomy" id="69820"/>
    <lineage>
        <taxon>Eukaryota</taxon>
        <taxon>Metazoa</taxon>
        <taxon>Ecdysozoa</taxon>
        <taxon>Arthropoda</taxon>
        <taxon>Hexapoda</taxon>
        <taxon>Insecta</taxon>
        <taxon>Pterygota</taxon>
        <taxon>Neoptera</taxon>
        <taxon>Endopterygota</taxon>
        <taxon>Lepidoptera</taxon>
        <taxon>Glossata</taxon>
        <taxon>Ditrysia</taxon>
        <taxon>Noctuoidea</taxon>
        <taxon>Noctuidae</taxon>
        <taxon>Amphipyrinae</taxon>
        <taxon>Spodoptera</taxon>
    </lineage>
</organism>
<gene>
    <name evidence="2" type="primary">LOC111361740</name>
</gene>
<evidence type="ECO:0000313" key="2">
    <source>
        <dbReference type="RefSeq" id="XP_022833901.1"/>
    </source>
</evidence>
<proteinExistence type="predicted"/>
<dbReference type="AlphaFoldDB" id="A0A9J7IYE5"/>
<protein>
    <submittedName>
        <fullName evidence="2">Uncharacterized protein LOC111361740</fullName>
    </submittedName>
</protein>
<dbReference type="KEGG" id="sliu:111361740"/>
<reference evidence="2" key="1">
    <citation type="submission" date="2025-08" db="UniProtKB">
        <authorList>
            <consortium name="RefSeq"/>
        </authorList>
    </citation>
    <scope>IDENTIFICATION</scope>
    <source>
        <strain evidence="2">Ishihara</strain>
        <tissue evidence="2">Whole body</tissue>
    </source>
</reference>